<protein>
    <submittedName>
        <fullName evidence="1">Uncharacterized protein</fullName>
    </submittedName>
</protein>
<organism evidence="1 3">
    <name type="scientific">Rotaria sordida</name>
    <dbReference type="NCBI Taxonomy" id="392033"/>
    <lineage>
        <taxon>Eukaryota</taxon>
        <taxon>Metazoa</taxon>
        <taxon>Spiralia</taxon>
        <taxon>Gnathifera</taxon>
        <taxon>Rotifera</taxon>
        <taxon>Eurotatoria</taxon>
        <taxon>Bdelloidea</taxon>
        <taxon>Philodinida</taxon>
        <taxon>Philodinidae</taxon>
        <taxon>Rotaria</taxon>
    </lineage>
</organism>
<proteinExistence type="predicted"/>
<comment type="caution">
    <text evidence="1">The sequence shown here is derived from an EMBL/GenBank/DDBJ whole genome shotgun (WGS) entry which is preliminary data.</text>
</comment>
<dbReference type="Proteomes" id="UP000663854">
    <property type="component" value="Unassembled WGS sequence"/>
</dbReference>
<gene>
    <name evidence="2" type="ORF">JXQ802_LOCUS37253</name>
    <name evidence="1" type="ORF">PYM288_LOCUS23905</name>
</gene>
<name>A0A814UW00_9BILA</name>
<evidence type="ECO:0000313" key="4">
    <source>
        <dbReference type="Proteomes" id="UP000663870"/>
    </source>
</evidence>
<accession>A0A814UW00</accession>
<evidence type="ECO:0000313" key="1">
    <source>
        <dbReference type="EMBL" id="CAF1182923.1"/>
    </source>
</evidence>
<evidence type="ECO:0000313" key="2">
    <source>
        <dbReference type="EMBL" id="CAF1445259.1"/>
    </source>
</evidence>
<sequence length="147" mass="17216">MKKIISSRELLEILKESSKLSCITINSTNLISSFNNDEICKYLKKVMTKLHIDKQFNLSFNNLNKSPKFYEIFSNIEQLIYYVIEPSHLLLLLNQLTKLSIIKIYLLALEQESVRLNFIFHAQGIDVSVPELSIWIDKNEFIIYKIS</sequence>
<keyword evidence="4" id="KW-1185">Reference proteome</keyword>
<dbReference type="EMBL" id="CAJNOL010001977">
    <property type="protein sequence ID" value="CAF1445259.1"/>
    <property type="molecule type" value="Genomic_DNA"/>
</dbReference>
<reference evidence="1" key="1">
    <citation type="submission" date="2021-02" db="EMBL/GenBank/DDBJ databases">
        <authorList>
            <person name="Nowell W R."/>
        </authorList>
    </citation>
    <scope>NUCLEOTIDE SEQUENCE</scope>
</reference>
<dbReference type="AlphaFoldDB" id="A0A814UW00"/>
<dbReference type="EMBL" id="CAJNOH010001155">
    <property type="protein sequence ID" value="CAF1182923.1"/>
    <property type="molecule type" value="Genomic_DNA"/>
</dbReference>
<evidence type="ECO:0000313" key="3">
    <source>
        <dbReference type="Proteomes" id="UP000663854"/>
    </source>
</evidence>
<dbReference type="Proteomes" id="UP000663870">
    <property type="component" value="Unassembled WGS sequence"/>
</dbReference>